<dbReference type="RefSeq" id="WP_213943658.1">
    <property type="nucleotide sequence ID" value="NZ_JAHCMY010000001.1"/>
</dbReference>
<keyword evidence="2 5" id="KW-0238">DNA-binding</keyword>
<dbReference type="InterPro" id="IPR010982">
    <property type="entry name" value="Lambda_DNA-bd_dom_sf"/>
</dbReference>
<evidence type="ECO:0000256" key="2">
    <source>
        <dbReference type="ARBA" id="ARBA00023125"/>
    </source>
</evidence>
<dbReference type="Proteomes" id="UP001319104">
    <property type="component" value="Unassembled WGS sequence"/>
</dbReference>
<dbReference type="AlphaFoldDB" id="A0AAP2G3T0"/>
<dbReference type="Pfam" id="PF00532">
    <property type="entry name" value="Peripla_BP_1"/>
    <property type="match status" value="1"/>
</dbReference>
<dbReference type="Gene3D" id="1.10.260.40">
    <property type="entry name" value="lambda repressor-like DNA-binding domains"/>
    <property type="match status" value="1"/>
</dbReference>
<keyword evidence="6" id="KW-1185">Reference proteome</keyword>
<dbReference type="SMART" id="SM00354">
    <property type="entry name" value="HTH_LACI"/>
    <property type="match status" value="1"/>
</dbReference>
<dbReference type="InterPro" id="IPR000843">
    <property type="entry name" value="HTH_LacI"/>
</dbReference>
<name>A0AAP2G3T0_9BACT</name>
<reference evidence="5 6" key="1">
    <citation type="submission" date="2021-05" db="EMBL/GenBank/DDBJ databases">
        <authorList>
            <person name="Zhang Z.D."/>
            <person name="Osman G."/>
        </authorList>
    </citation>
    <scope>NUCLEOTIDE SEQUENCE [LARGE SCALE GENOMIC DNA]</scope>
    <source>
        <strain evidence="5 6">KCTC 32217</strain>
    </source>
</reference>
<sequence length="338" mass="37418">MSAINIKHLAELLKLSPSTVSRALNDSFEISDGTKKRVKALAKELGYQPNPYARSLRGQKSTTIAVIIPERVNNFFGQVIEGIEDVTQPHGYHLLVYNSQEDVEVEKTIVSNLINGRVDAIVMSVTNQTSNFDHLNRIHASGVPLVFFDRVCAEIPTTKFITNDYESAYLGTKQLIESGCSKIVFLVLSKEVSTGKERLRGYLDALKDGGLTFEENWILTCSEKEDENIERISEVLAEGYSGLGILASIEKLAVSTYYAVRKVGIKMPDQVKVISFSNMKFPEILDPPLSIISQPAYEIGSSCAKILMDHLLSDKPQTLEDKTVTLPSKLSIRKSSGN</sequence>
<keyword evidence="3" id="KW-0804">Transcription</keyword>
<evidence type="ECO:0000256" key="1">
    <source>
        <dbReference type="ARBA" id="ARBA00023015"/>
    </source>
</evidence>
<proteinExistence type="predicted"/>
<dbReference type="CDD" id="cd06267">
    <property type="entry name" value="PBP1_LacI_sugar_binding-like"/>
    <property type="match status" value="1"/>
</dbReference>
<dbReference type="InterPro" id="IPR001761">
    <property type="entry name" value="Peripla_BP/Lac1_sug-bd_dom"/>
</dbReference>
<dbReference type="PANTHER" id="PTHR30146">
    <property type="entry name" value="LACI-RELATED TRANSCRIPTIONAL REPRESSOR"/>
    <property type="match status" value="1"/>
</dbReference>
<dbReference type="GO" id="GO:0000976">
    <property type="term" value="F:transcription cis-regulatory region binding"/>
    <property type="evidence" value="ECO:0007669"/>
    <property type="project" value="TreeGrafter"/>
</dbReference>
<keyword evidence="1" id="KW-0805">Transcription regulation</keyword>
<evidence type="ECO:0000259" key="4">
    <source>
        <dbReference type="PROSITE" id="PS50932"/>
    </source>
</evidence>
<gene>
    <name evidence="5" type="ORF">KI659_01980</name>
</gene>
<comment type="caution">
    <text evidence="5">The sequence shown here is derived from an EMBL/GenBank/DDBJ whole genome shotgun (WGS) entry which is preliminary data.</text>
</comment>
<dbReference type="EMBL" id="JAHCMY010000001">
    <property type="protein sequence ID" value="MBS9522773.1"/>
    <property type="molecule type" value="Genomic_DNA"/>
</dbReference>
<dbReference type="SUPFAM" id="SSF53822">
    <property type="entry name" value="Periplasmic binding protein-like I"/>
    <property type="match status" value="1"/>
</dbReference>
<evidence type="ECO:0000313" key="5">
    <source>
        <dbReference type="EMBL" id="MBS9522773.1"/>
    </source>
</evidence>
<feature type="domain" description="HTH lacI-type" evidence="4">
    <location>
        <begin position="4"/>
        <end position="58"/>
    </location>
</feature>
<dbReference type="PANTHER" id="PTHR30146:SF109">
    <property type="entry name" value="HTH-TYPE TRANSCRIPTIONAL REGULATOR GALS"/>
    <property type="match status" value="1"/>
</dbReference>
<protein>
    <submittedName>
        <fullName evidence="5">LacI family DNA-binding transcriptional regulator</fullName>
    </submittedName>
</protein>
<evidence type="ECO:0000313" key="6">
    <source>
        <dbReference type="Proteomes" id="UP001319104"/>
    </source>
</evidence>
<dbReference type="SUPFAM" id="SSF47413">
    <property type="entry name" value="lambda repressor-like DNA-binding domains"/>
    <property type="match status" value="1"/>
</dbReference>
<dbReference type="PROSITE" id="PS50932">
    <property type="entry name" value="HTH_LACI_2"/>
    <property type="match status" value="1"/>
</dbReference>
<dbReference type="CDD" id="cd01392">
    <property type="entry name" value="HTH_LacI"/>
    <property type="match status" value="1"/>
</dbReference>
<evidence type="ECO:0000256" key="3">
    <source>
        <dbReference type="ARBA" id="ARBA00023163"/>
    </source>
</evidence>
<dbReference type="Pfam" id="PF00356">
    <property type="entry name" value="LacI"/>
    <property type="match status" value="1"/>
</dbReference>
<dbReference type="Gene3D" id="3.40.50.2300">
    <property type="match status" value="2"/>
</dbReference>
<dbReference type="GO" id="GO:0003700">
    <property type="term" value="F:DNA-binding transcription factor activity"/>
    <property type="evidence" value="ECO:0007669"/>
    <property type="project" value="TreeGrafter"/>
</dbReference>
<accession>A0AAP2G3T0</accession>
<organism evidence="5 6">
    <name type="scientific">Litoribacter ruber</name>
    <dbReference type="NCBI Taxonomy" id="702568"/>
    <lineage>
        <taxon>Bacteria</taxon>
        <taxon>Pseudomonadati</taxon>
        <taxon>Bacteroidota</taxon>
        <taxon>Cytophagia</taxon>
        <taxon>Cytophagales</taxon>
        <taxon>Cyclobacteriaceae</taxon>
        <taxon>Litoribacter</taxon>
    </lineage>
</organism>
<dbReference type="InterPro" id="IPR028082">
    <property type="entry name" value="Peripla_BP_I"/>
</dbReference>